<keyword evidence="2" id="KW-1185">Reference proteome</keyword>
<protein>
    <submittedName>
        <fullName evidence="1">Uncharacterized protein</fullName>
    </submittedName>
</protein>
<reference evidence="1 2" key="1">
    <citation type="submission" date="2021-03" db="EMBL/GenBank/DDBJ databases">
        <authorList>
            <person name="Kim M.K."/>
        </authorList>
    </citation>
    <scope>NUCLEOTIDE SEQUENCE [LARGE SCALE GENOMIC DNA]</scope>
    <source>
        <strain evidence="1 2">BT442</strain>
    </source>
</reference>
<evidence type="ECO:0000313" key="2">
    <source>
        <dbReference type="Proteomes" id="UP000664369"/>
    </source>
</evidence>
<gene>
    <name evidence="1" type="ORF">J4E00_22770</name>
</gene>
<dbReference type="RefSeq" id="WP_208177589.1">
    <property type="nucleotide sequence ID" value="NZ_JAGETZ010000013.1"/>
</dbReference>
<evidence type="ECO:0000313" key="1">
    <source>
        <dbReference type="EMBL" id="MBO2011906.1"/>
    </source>
</evidence>
<organism evidence="1 2">
    <name type="scientific">Hymenobacter negativus</name>
    <dbReference type="NCBI Taxonomy" id="2795026"/>
    <lineage>
        <taxon>Bacteria</taxon>
        <taxon>Pseudomonadati</taxon>
        <taxon>Bacteroidota</taxon>
        <taxon>Cytophagia</taxon>
        <taxon>Cytophagales</taxon>
        <taxon>Hymenobacteraceae</taxon>
        <taxon>Hymenobacter</taxon>
    </lineage>
</organism>
<sequence length="201" mass="23335">MIPRDFPGNAYPFRFITEKPPYSPGGFLLERYICPFQTKKGRHYIIQAEKYQHHIYVLKFYLKVHRFERDPEPKYAYQTNDGPAEAIRILNTCLAVMLHIIKRDPLASGGFIGTPKPAEAEKDPTNAQRFRIYSQLASDFFPPERWDHQHSPEKNAYLLLNKEALAKEPALLENAQAMFHALYPDFSTNVTWRPINVARIG</sequence>
<comment type="caution">
    <text evidence="1">The sequence shown here is derived from an EMBL/GenBank/DDBJ whole genome shotgun (WGS) entry which is preliminary data.</text>
</comment>
<proteinExistence type="predicted"/>
<accession>A0ABS3QKX7</accession>
<dbReference type="Proteomes" id="UP000664369">
    <property type="component" value="Unassembled WGS sequence"/>
</dbReference>
<name>A0ABS3QKX7_9BACT</name>
<dbReference type="EMBL" id="JAGETZ010000013">
    <property type="protein sequence ID" value="MBO2011906.1"/>
    <property type="molecule type" value="Genomic_DNA"/>
</dbReference>